<reference evidence="2" key="1">
    <citation type="submission" date="2023-07" db="EMBL/GenBank/DDBJ databases">
        <title>30 novel species of actinomycetes from the DSMZ collection.</title>
        <authorList>
            <person name="Nouioui I."/>
        </authorList>
    </citation>
    <scope>NUCLEOTIDE SEQUENCE [LARGE SCALE GENOMIC DNA]</scope>
    <source>
        <strain evidence="2">DSM 41699</strain>
    </source>
</reference>
<dbReference type="EMBL" id="JAVREY010000142">
    <property type="protein sequence ID" value="MDT0469926.1"/>
    <property type="molecule type" value="Genomic_DNA"/>
</dbReference>
<sequence length="137" mass="14367">MPQNIVLVVGNASTSADLADLTAFAFDVADRLQVPARVATSMDYDVKDYTGVVLSPTWLDWTPSVVLGVEAQKEDMFVGDTEILYSFEPTKRCGHCGEDDDEAAPVLVGDTWTVSVCPGCVTTAAGLALPGALAVAA</sequence>
<dbReference type="RefSeq" id="WP_311701347.1">
    <property type="nucleotide sequence ID" value="NZ_JAVREY010000142.1"/>
</dbReference>
<comment type="caution">
    <text evidence="1">The sequence shown here is derived from an EMBL/GenBank/DDBJ whole genome shotgun (WGS) entry which is preliminary data.</text>
</comment>
<gene>
    <name evidence="1" type="ORF">RM764_44580</name>
</gene>
<protein>
    <submittedName>
        <fullName evidence="1">Uncharacterized protein</fullName>
    </submittedName>
</protein>
<evidence type="ECO:0000313" key="2">
    <source>
        <dbReference type="Proteomes" id="UP001183809"/>
    </source>
</evidence>
<name>A0ABU2U9K0_9ACTN</name>
<keyword evidence="2" id="KW-1185">Reference proteome</keyword>
<accession>A0ABU2U9K0</accession>
<dbReference type="Proteomes" id="UP001183809">
    <property type="component" value="Unassembled WGS sequence"/>
</dbReference>
<proteinExistence type="predicted"/>
<evidence type="ECO:0000313" key="1">
    <source>
        <dbReference type="EMBL" id="MDT0469926.1"/>
    </source>
</evidence>
<organism evidence="1 2">
    <name type="scientific">Streptomyces gibsoniae</name>
    <dbReference type="NCBI Taxonomy" id="3075529"/>
    <lineage>
        <taxon>Bacteria</taxon>
        <taxon>Bacillati</taxon>
        <taxon>Actinomycetota</taxon>
        <taxon>Actinomycetes</taxon>
        <taxon>Kitasatosporales</taxon>
        <taxon>Streptomycetaceae</taxon>
        <taxon>Streptomyces</taxon>
    </lineage>
</organism>